<sequence length="131" mass="13449">MQVAASPAPNTVAVQCGTCGVRAARAVHGPTGMCGRTTQVQTTHKGFRTTETRNRPEDGLLVERQGPADAGADRGHIAGPLHISADQGVAEARRVGLDHRVDVRGELVGGAVVGDAARHQGVGPRGFGSGR</sequence>
<proteinExistence type="predicted"/>
<feature type="compositionally biased region" description="Basic and acidic residues" evidence="1">
    <location>
        <begin position="48"/>
        <end position="58"/>
    </location>
</feature>
<dbReference type="Proteomes" id="UP000037179">
    <property type="component" value="Unassembled WGS sequence"/>
</dbReference>
<evidence type="ECO:0000313" key="3">
    <source>
        <dbReference type="Proteomes" id="UP000037179"/>
    </source>
</evidence>
<organism evidence="2 3">
    <name type="scientific">Nocardia seriolae</name>
    <dbReference type="NCBI Taxonomy" id="37332"/>
    <lineage>
        <taxon>Bacteria</taxon>
        <taxon>Bacillati</taxon>
        <taxon>Actinomycetota</taxon>
        <taxon>Actinomycetes</taxon>
        <taxon>Mycobacteriales</taxon>
        <taxon>Nocardiaceae</taxon>
        <taxon>Nocardia</taxon>
    </lineage>
</organism>
<evidence type="ECO:0000256" key="1">
    <source>
        <dbReference type="SAM" id="MobiDB-lite"/>
    </source>
</evidence>
<dbReference type="EMBL" id="BBYQ01000102">
    <property type="protein sequence ID" value="GAP31051.1"/>
    <property type="molecule type" value="Genomic_DNA"/>
</dbReference>
<reference evidence="3" key="1">
    <citation type="submission" date="2015-07" db="EMBL/GenBank/DDBJ databases">
        <title>Nocardia seriolae U-1 whole genome shotgun sequence.</title>
        <authorList>
            <person name="Imajoh M."/>
            <person name="Fukumoto Y."/>
            <person name="Sukeda M."/>
            <person name="Yamane J."/>
            <person name="Yamasaki K."/>
            <person name="Shimizu M."/>
            <person name="Ohnishi K."/>
            <person name="Oshima S."/>
        </authorList>
    </citation>
    <scope>NUCLEOTIDE SEQUENCE [LARGE SCALE GENOMIC DNA]</scope>
    <source>
        <strain evidence="3">U-1</strain>
    </source>
</reference>
<name>A0ABC9Z0K4_9NOCA</name>
<feature type="region of interest" description="Disordered" evidence="1">
    <location>
        <begin position="34"/>
        <end position="79"/>
    </location>
</feature>
<dbReference type="AlphaFoldDB" id="A0ABC9Z0K4"/>
<protein>
    <submittedName>
        <fullName evidence="2">Uncharacterized protein</fullName>
    </submittedName>
</protein>
<gene>
    <name evidence="2" type="ORF">NSK11_contig00102-0010</name>
</gene>
<accession>A0ABC9Z0K4</accession>
<comment type="caution">
    <text evidence="2">The sequence shown here is derived from an EMBL/GenBank/DDBJ whole genome shotgun (WGS) entry which is preliminary data.</text>
</comment>
<reference evidence="2 3" key="2">
    <citation type="journal article" date="2016" name="Genome Announc.">
        <title>Draft Genome Sequence of Erythromycin- and Oxytetracycline-Sensitive Nocardia seriolae Strain U-1 (NBRC 110359).</title>
        <authorList>
            <person name="Imajoh M."/>
            <person name="Sukeda M."/>
            <person name="Shimizu M."/>
            <person name="Yamane J."/>
            <person name="Ohnishi K."/>
            <person name="Oshima S."/>
        </authorList>
    </citation>
    <scope>NUCLEOTIDE SEQUENCE [LARGE SCALE GENOMIC DNA]</scope>
    <source>
        <strain evidence="2 3">U-1</strain>
    </source>
</reference>
<evidence type="ECO:0000313" key="2">
    <source>
        <dbReference type="EMBL" id="GAP31051.1"/>
    </source>
</evidence>
<keyword evidence="3" id="KW-1185">Reference proteome</keyword>